<name>A0A4U3LWZ2_9ACTN</name>
<accession>A0A4U3LWZ2</accession>
<keyword evidence="3" id="KW-1185">Reference proteome</keyword>
<dbReference type="OrthoDB" id="123178at2"/>
<feature type="compositionally biased region" description="Basic and acidic residues" evidence="1">
    <location>
        <begin position="47"/>
        <end position="58"/>
    </location>
</feature>
<dbReference type="RefSeq" id="WP_137251435.1">
    <property type="nucleotide sequence ID" value="NZ_SZQA01000056.1"/>
</dbReference>
<feature type="region of interest" description="Disordered" evidence="1">
    <location>
        <begin position="1"/>
        <end position="107"/>
    </location>
</feature>
<organism evidence="2 3">
    <name type="scientific">Herbidospora galbida</name>
    <dbReference type="NCBI Taxonomy" id="2575442"/>
    <lineage>
        <taxon>Bacteria</taxon>
        <taxon>Bacillati</taxon>
        <taxon>Actinomycetota</taxon>
        <taxon>Actinomycetes</taxon>
        <taxon>Streptosporangiales</taxon>
        <taxon>Streptosporangiaceae</taxon>
        <taxon>Herbidospora</taxon>
    </lineage>
</organism>
<dbReference type="EMBL" id="SZQA01000056">
    <property type="protein sequence ID" value="TKK80718.1"/>
    <property type="molecule type" value="Genomic_DNA"/>
</dbReference>
<feature type="compositionally biased region" description="Basic and acidic residues" evidence="1">
    <location>
        <begin position="7"/>
        <end position="37"/>
    </location>
</feature>
<comment type="caution">
    <text evidence="2">The sequence shown here is derived from an EMBL/GenBank/DDBJ whole genome shotgun (WGS) entry which is preliminary data.</text>
</comment>
<evidence type="ECO:0000313" key="3">
    <source>
        <dbReference type="Proteomes" id="UP000308705"/>
    </source>
</evidence>
<dbReference type="Proteomes" id="UP000308705">
    <property type="component" value="Unassembled WGS sequence"/>
</dbReference>
<sequence length="182" mass="20106">MTTYNPYDRDKTAETDRDDVLADERQDDDYRNDDKLVASDLVPGPRNTDDLSADDRNAESAPVGVAGGASVTSPDAVDEAHRDTAGDLADAEETTLEEPSTTPSAVDDIDFDERWRDIKAAFVDDPRESVEKADALIDEAVSALAAKRQSLVDQWKNSGTNDTEQLRLALREYRNLFDRLKG</sequence>
<evidence type="ECO:0000256" key="1">
    <source>
        <dbReference type="SAM" id="MobiDB-lite"/>
    </source>
</evidence>
<dbReference type="AlphaFoldDB" id="A0A4U3LWZ2"/>
<protein>
    <submittedName>
        <fullName evidence="2">Uncharacterized protein</fullName>
    </submittedName>
</protein>
<proteinExistence type="predicted"/>
<evidence type="ECO:0000313" key="2">
    <source>
        <dbReference type="EMBL" id="TKK80718.1"/>
    </source>
</evidence>
<reference evidence="2 3" key="1">
    <citation type="submission" date="2019-04" db="EMBL/GenBank/DDBJ databases">
        <title>Herbidospora sp. NEAU-GS14.nov., a novel actinomycete isolated from soil.</title>
        <authorList>
            <person name="Han L."/>
        </authorList>
    </citation>
    <scope>NUCLEOTIDE SEQUENCE [LARGE SCALE GENOMIC DNA]</scope>
    <source>
        <strain evidence="2 3">NEAU-GS14</strain>
    </source>
</reference>
<gene>
    <name evidence="2" type="ORF">FDA94_35610</name>
</gene>